<name>A0A375FNY4_9BURK</name>
<sequence>MPRYGATERKGAPAGSEAAMAAWQSALTATTSLFETMQRAAKQAGEIAESNLNIAATAASDTAQQATAQATRAAKR</sequence>
<proteinExistence type="predicted"/>
<evidence type="ECO:0000313" key="1">
    <source>
        <dbReference type="EMBL" id="SPC06618.1"/>
    </source>
</evidence>
<dbReference type="EMBL" id="OGUS01000066">
    <property type="protein sequence ID" value="SPC06618.1"/>
    <property type="molecule type" value="Genomic_DNA"/>
</dbReference>
<dbReference type="Proteomes" id="UP000256862">
    <property type="component" value="Unassembled WGS sequence"/>
</dbReference>
<gene>
    <name evidence="1" type="ORF">CO2235_U600063</name>
</gene>
<protein>
    <submittedName>
        <fullName evidence="1">Granule-associated protein</fullName>
    </submittedName>
</protein>
<dbReference type="AlphaFoldDB" id="A0A375FNY4"/>
<comment type="caution">
    <text evidence="1">The sequence shown here is derived from an EMBL/GenBank/DDBJ whole genome shotgun (WGS) entry which is preliminary data.</text>
</comment>
<reference evidence="2" key="1">
    <citation type="submission" date="2018-01" db="EMBL/GenBank/DDBJ databases">
        <authorList>
            <person name="Gaut B.S."/>
            <person name="Morton B.R."/>
            <person name="Clegg M.T."/>
            <person name="Duvall M.R."/>
        </authorList>
    </citation>
    <scope>NUCLEOTIDE SEQUENCE [LARGE SCALE GENOMIC DNA]</scope>
</reference>
<organism evidence="1 2">
    <name type="scientific">Cupriavidus oxalaticus</name>
    <dbReference type="NCBI Taxonomy" id="96344"/>
    <lineage>
        <taxon>Bacteria</taxon>
        <taxon>Pseudomonadati</taxon>
        <taxon>Pseudomonadota</taxon>
        <taxon>Betaproteobacteria</taxon>
        <taxon>Burkholderiales</taxon>
        <taxon>Burkholderiaceae</taxon>
        <taxon>Cupriavidus</taxon>
    </lineage>
</organism>
<evidence type="ECO:0000313" key="2">
    <source>
        <dbReference type="Proteomes" id="UP000256862"/>
    </source>
</evidence>
<accession>A0A375FNY4</accession>